<organism evidence="1 2">
    <name type="scientific">Aspergillus tanneri</name>
    <dbReference type="NCBI Taxonomy" id="1220188"/>
    <lineage>
        <taxon>Eukaryota</taxon>
        <taxon>Fungi</taxon>
        <taxon>Dikarya</taxon>
        <taxon>Ascomycota</taxon>
        <taxon>Pezizomycotina</taxon>
        <taxon>Eurotiomycetes</taxon>
        <taxon>Eurotiomycetidae</taxon>
        <taxon>Eurotiales</taxon>
        <taxon>Aspergillaceae</taxon>
        <taxon>Aspergillus</taxon>
        <taxon>Aspergillus subgen. Circumdati</taxon>
    </lineage>
</organism>
<keyword evidence="2" id="KW-1185">Reference proteome</keyword>
<reference evidence="1 2" key="1">
    <citation type="submission" date="2019-03" db="EMBL/GenBank/DDBJ databases">
        <title>The genome sequence of a newly discovered highly antifungal drug resistant Aspergillus species, Aspergillus tanneri NIH 1004.</title>
        <authorList>
            <person name="Mounaud S."/>
            <person name="Singh I."/>
            <person name="Joardar V."/>
            <person name="Pakala S."/>
            <person name="Pakala S."/>
            <person name="Venepally P."/>
            <person name="Hoover J."/>
            <person name="Nierman W."/>
            <person name="Chung J."/>
            <person name="Losada L."/>
        </authorList>
    </citation>
    <scope>NUCLEOTIDE SEQUENCE [LARGE SCALE GENOMIC DNA]</scope>
    <source>
        <strain evidence="1 2">NIH1004</strain>
    </source>
</reference>
<proteinExistence type="predicted"/>
<dbReference type="AlphaFoldDB" id="A0A4S3J923"/>
<accession>A0A4S3J923</accession>
<dbReference type="VEuPathDB" id="FungiDB:EYZ11_009024"/>
<name>A0A4S3J923_9EURO</name>
<dbReference type="EMBL" id="SOSA01000408">
    <property type="protein sequence ID" value="THC91516.1"/>
    <property type="molecule type" value="Genomic_DNA"/>
</dbReference>
<sequence>MAMDIVNRRGMDDGYLDCGEGIERIRYLHSMAEHRFRIDSHSD</sequence>
<protein>
    <submittedName>
        <fullName evidence="1">Uncharacterized protein</fullName>
    </submittedName>
</protein>
<dbReference type="Proteomes" id="UP000308092">
    <property type="component" value="Unassembled WGS sequence"/>
</dbReference>
<comment type="caution">
    <text evidence="1">The sequence shown here is derived from an EMBL/GenBank/DDBJ whole genome shotgun (WGS) entry which is preliminary data.</text>
</comment>
<gene>
    <name evidence="1" type="ORF">EYZ11_009024</name>
</gene>
<evidence type="ECO:0000313" key="1">
    <source>
        <dbReference type="EMBL" id="THC91516.1"/>
    </source>
</evidence>
<evidence type="ECO:0000313" key="2">
    <source>
        <dbReference type="Proteomes" id="UP000308092"/>
    </source>
</evidence>